<dbReference type="Proteomes" id="UP000612282">
    <property type="component" value="Unassembled WGS sequence"/>
</dbReference>
<organism evidence="1 2">
    <name type="scientific">Actinoplanes couchii</name>
    <dbReference type="NCBI Taxonomy" id="403638"/>
    <lineage>
        <taxon>Bacteria</taxon>
        <taxon>Bacillati</taxon>
        <taxon>Actinomycetota</taxon>
        <taxon>Actinomycetes</taxon>
        <taxon>Micromonosporales</taxon>
        <taxon>Micromonosporaceae</taxon>
        <taxon>Actinoplanes</taxon>
    </lineage>
</organism>
<accession>A0ABQ3XM47</accession>
<name>A0ABQ3XM47_9ACTN</name>
<comment type="caution">
    <text evidence="1">The sequence shown here is derived from an EMBL/GenBank/DDBJ whole genome shotgun (WGS) entry which is preliminary data.</text>
</comment>
<keyword evidence="2" id="KW-1185">Reference proteome</keyword>
<dbReference type="EMBL" id="BOMG01000097">
    <property type="protein sequence ID" value="GID59571.1"/>
    <property type="molecule type" value="Genomic_DNA"/>
</dbReference>
<protein>
    <submittedName>
        <fullName evidence="1">Uncharacterized protein</fullName>
    </submittedName>
</protein>
<gene>
    <name evidence="1" type="ORF">Aco03nite_079750</name>
</gene>
<evidence type="ECO:0000313" key="1">
    <source>
        <dbReference type="EMBL" id="GID59571.1"/>
    </source>
</evidence>
<evidence type="ECO:0000313" key="2">
    <source>
        <dbReference type="Proteomes" id="UP000612282"/>
    </source>
</evidence>
<reference evidence="1 2" key="1">
    <citation type="submission" date="2021-01" db="EMBL/GenBank/DDBJ databases">
        <title>Whole genome shotgun sequence of Actinoplanes couchii NBRC 106145.</title>
        <authorList>
            <person name="Komaki H."/>
            <person name="Tamura T."/>
        </authorList>
    </citation>
    <scope>NUCLEOTIDE SEQUENCE [LARGE SCALE GENOMIC DNA]</scope>
    <source>
        <strain evidence="1 2">NBRC 106145</strain>
    </source>
</reference>
<sequence length="57" mass="6130">MVNDDGTEGLLARMSAWHDGDGAAYELAVALGVLPPDAFAEHKWVFWAANPFGDGLR</sequence>
<proteinExistence type="predicted"/>